<evidence type="ECO:0000313" key="3">
    <source>
        <dbReference type="Proteomes" id="UP001214250"/>
    </source>
</evidence>
<dbReference type="Gene3D" id="3.40.50.720">
    <property type="entry name" value="NAD(P)-binding Rossmann-like Domain"/>
    <property type="match status" value="1"/>
</dbReference>
<keyword evidence="3" id="KW-1185">Reference proteome</keyword>
<protein>
    <submittedName>
        <fullName evidence="2">SDR family oxidoreductase</fullName>
    </submittedName>
</protein>
<dbReference type="Pfam" id="PF11066">
    <property type="entry name" value="DUF2867"/>
    <property type="match status" value="1"/>
</dbReference>
<dbReference type="Proteomes" id="UP001214250">
    <property type="component" value="Chromosome 2"/>
</dbReference>
<dbReference type="InterPro" id="IPR021295">
    <property type="entry name" value="DUF2867"/>
</dbReference>
<evidence type="ECO:0000313" key="2">
    <source>
        <dbReference type="EMBL" id="WDE98979.1"/>
    </source>
</evidence>
<dbReference type="InterPro" id="IPR036291">
    <property type="entry name" value="NAD(P)-bd_dom_sf"/>
</dbReference>
<name>A0ABY7W1Z2_9BACT</name>
<gene>
    <name evidence="2" type="ORF">PQO03_14165</name>
</gene>
<dbReference type="EMBL" id="CP117812">
    <property type="protein sequence ID" value="WDE98979.1"/>
    <property type="molecule type" value="Genomic_DNA"/>
</dbReference>
<dbReference type="SUPFAM" id="SSF51735">
    <property type="entry name" value="NAD(P)-binding Rossmann-fold domains"/>
    <property type="match status" value="1"/>
</dbReference>
<accession>A0ABY7W1Z2</accession>
<sequence length="480" mass="54027">MKILITGASGYIGGHLISHLDEYERRCFMRSKRVYLENQHPEVEFCYGDAGSKEEVRKACEGIDVVYYLIHAMGSAGDFSVEDRLYAQNFADAARECGVKRIVYLGGLVNSTDGMSLHMASRCEVGDILRASGVQAIELRASIILGAGSLSFELVRALVEHLPMMICPRWVRSASQPIYIGDLLIFLKLVIDSDCQGNQIYEVGGPEQSSYKEILLTYAHLRGLKRYLIPVPVLTPHLSGLWLGLVTPVYARVGRKIVDSLRHDSIITQQDASKIFDVKCLNLRASLEQTIKAEDENYQKIRWNDAMASAGVQKVDWRGVQFGNRLVDSRTFKVKASLEDSFRPIRELGGSNGWYYGDWLWACRGWLDLLCGGPGMRRGRRDQDNLHVGDVIDFWRVEDIVDNEKLLLFAEMKLPGRAWLEYEVKEIGNGEVEIRQTAIFDPVGILGVLYWYSVAPLHHFVFGGLLKAIADKASSTLRDK</sequence>
<reference evidence="2 3" key="1">
    <citation type="submission" date="2023-02" db="EMBL/GenBank/DDBJ databases">
        <title>Genome sequence of Lentisphaera profundi SAORIC-696.</title>
        <authorList>
            <person name="Kim e."/>
            <person name="Cho J.-C."/>
            <person name="Choi A."/>
            <person name="Kang I."/>
        </authorList>
    </citation>
    <scope>NUCLEOTIDE SEQUENCE [LARGE SCALE GENOMIC DNA]</scope>
    <source>
        <strain evidence="2 3">SAORIC-696</strain>
    </source>
</reference>
<proteinExistence type="predicted"/>
<organism evidence="2 3">
    <name type="scientific">Lentisphaera profundi</name>
    <dbReference type="NCBI Taxonomy" id="1658616"/>
    <lineage>
        <taxon>Bacteria</taxon>
        <taxon>Pseudomonadati</taxon>
        <taxon>Lentisphaerota</taxon>
        <taxon>Lentisphaeria</taxon>
        <taxon>Lentisphaerales</taxon>
        <taxon>Lentisphaeraceae</taxon>
        <taxon>Lentisphaera</taxon>
    </lineage>
</organism>
<feature type="domain" description="NAD(P)-binding" evidence="1">
    <location>
        <begin position="7"/>
        <end position="141"/>
    </location>
</feature>
<dbReference type="PANTHER" id="PTHR43000">
    <property type="entry name" value="DTDP-D-GLUCOSE 4,6-DEHYDRATASE-RELATED"/>
    <property type="match status" value="1"/>
</dbReference>
<dbReference type="RefSeq" id="WP_274153844.1">
    <property type="nucleotide sequence ID" value="NZ_CP117812.1"/>
</dbReference>
<dbReference type="Pfam" id="PF13460">
    <property type="entry name" value="NAD_binding_10"/>
    <property type="match status" value="1"/>
</dbReference>
<evidence type="ECO:0000259" key="1">
    <source>
        <dbReference type="Pfam" id="PF13460"/>
    </source>
</evidence>
<dbReference type="InterPro" id="IPR016040">
    <property type="entry name" value="NAD(P)-bd_dom"/>
</dbReference>